<evidence type="ECO:0000256" key="2">
    <source>
        <dbReference type="PROSITE-ProRule" id="PRU00169"/>
    </source>
</evidence>
<sequence length="126" mass="14156">MTMDRPYSILITDDDPAVRETFREIFEPVGFHTLLAESGEEAIDIVQAQHVDLALMDMHLPKLSGLETMTLVRQIKGVLPMILISAESDDNLLRRALSAHAFCVLAKPVSRNVVIYVVTKALEKFY</sequence>
<dbReference type="Gene3D" id="3.40.50.2300">
    <property type="match status" value="1"/>
</dbReference>
<dbReference type="Pfam" id="PF00072">
    <property type="entry name" value="Response_reg"/>
    <property type="match status" value="1"/>
</dbReference>
<organism evidence="4">
    <name type="scientific">Singulisphaera sp. Ch08</name>
    <dbReference type="NCBI Taxonomy" id="3120278"/>
    <lineage>
        <taxon>Bacteria</taxon>
        <taxon>Pseudomonadati</taxon>
        <taxon>Planctomycetota</taxon>
        <taxon>Planctomycetia</taxon>
        <taxon>Isosphaerales</taxon>
        <taxon>Isosphaeraceae</taxon>
        <taxon>Singulisphaera</taxon>
    </lineage>
</organism>
<dbReference type="InterPro" id="IPR011006">
    <property type="entry name" value="CheY-like_superfamily"/>
</dbReference>
<evidence type="ECO:0000313" key="4">
    <source>
        <dbReference type="EMBL" id="XBH08004.1"/>
    </source>
</evidence>
<dbReference type="PROSITE" id="PS50110">
    <property type="entry name" value="RESPONSE_REGULATORY"/>
    <property type="match status" value="1"/>
</dbReference>
<dbReference type="AlphaFoldDB" id="A0AAU7CSJ9"/>
<feature type="domain" description="Response regulatory" evidence="3">
    <location>
        <begin position="8"/>
        <end position="122"/>
    </location>
</feature>
<name>A0AAU7CSJ9_9BACT</name>
<dbReference type="InterPro" id="IPR050595">
    <property type="entry name" value="Bact_response_regulator"/>
</dbReference>
<accession>A0AAU7CSJ9</accession>
<protein>
    <submittedName>
        <fullName evidence="4">Response regulator</fullName>
    </submittedName>
</protein>
<evidence type="ECO:0000259" key="3">
    <source>
        <dbReference type="PROSITE" id="PS50110"/>
    </source>
</evidence>
<dbReference type="PANTHER" id="PTHR44591">
    <property type="entry name" value="STRESS RESPONSE REGULATOR PROTEIN 1"/>
    <property type="match status" value="1"/>
</dbReference>
<proteinExistence type="predicted"/>
<dbReference type="EMBL" id="CP155447">
    <property type="protein sequence ID" value="XBH08004.1"/>
    <property type="molecule type" value="Genomic_DNA"/>
</dbReference>
<dbReference type="RefSeq" id="WP_015249401.1">
    <property type="nucleotide sequence ID" value="NZ_CP155447.1"/>
</dbReference>
<feature type="modified residue" description="4-aspartylphosphate" evidence="2">
    <location>
        <position position="57"/>
    </location>
</feature>
<reference evidence="4" key="1">
    <citation type="submission" date="2024-05" db="EMBL/GenBank/DDBJ databases">
        <title>Planctomycetes of the genus Singulisphaera possess chitinolytic capabilities.</title>
        <authorList>
            <person name="Ivanova A."/>
        </authorList>
    </citation>
    <scope>NUCLEOTIDE SEQUENCE</scope>
    <source>
        <strain evidence="4">Ch08T</strain>
    </source>
</reference>
<dbReference type="CDD" id="cd00156">
    <property type="entry name" value="REC"/>
    <property type="match status" value="1"/>
</dbReference>
<dbReference type="PANTHER" id="PTHR44591:SF3">
    <property type="entry name" value="RESPONSE REGULATORY DOMAIN-CONTAINING PROTEIN"/>
    <property type="match status" value="1"/>
</dbReference>
<evidence type="ECO:0000256" key="1">
    <source>
        <dbReference type="ARBA" id="ARBA00022553"/>
    </source>
</evidence>
<dbReference type="GO" id="GO:0000160">
    <property type="term" value="P:phosphorelay signal transduction system"/>
    <property type="evidence" value="ECO:0007669"/>
    <property type="project" value="InterPro"/>
</dbReference>
<dbReference type="SMART" id="SM00448">
    <property type="entry name" value="REC"/>
    <property type="match status" value="1"/>
</dbReference>
<dbReference type="SUPFAM" id="SSF52172">
    <property type="entry name" value="CheY-like"/>
    <property type="match status" value="1"/>
</dbReference>
<dbReference type="InterPro" id="IPR001789">
    <property type="entry name" value="Sig_transdc_resp-reg_receiver"/>
</dbReference>
<keyword evidence="1 2" id="KW-0597">Phosphoprotein</keyword>
<gene>
    <name evidence="4" type="ORF">V5E97_18805</name>
</gene>